<dbReference type="GO" id="GO:0004177">
    <property type="term" value="F:aminopeptidase activity"/>
    <property type="evidence" value="ECO:0007669"/>
    <property type="project" value="UniProtKB-KW"/>
</dbReference>
<feature type="domain" description="Dipeptidylpeptidase IV N-terminal" evidence="5">
    <location>
        <begin position="97"/>
        <end position="436"/>
    </location>
</feature>
<dbReference type="Pfam" id="PF00326">
    <property type="entry name" value="Peptidase_S9"/>
    <property type="match status" value="1"/>
</dbReference>
<evidence type="ECO:0000313" key="6">
    <source>
        <dbReference type="EMBL" id="MPM03650.1"/>
    </source>
</evidence>
<proteinExistence type="predicted"/>
<dbReference type="InterPro" id="IPR002469">
    <property type="entry name" value="Peptidase_S9B_N"/>
</dbReference>
<sequence>MKLISRLLIAFVIVSAVAPAAFAQKKIELTDIWAKYEFYPKFIYDIQNYPTGEYTVLEDNKINLYSYKTGKMEKTIIGLDNPKLDALSGIDEYSFNSDASLLLLGADIEGIYRHSVKGNYYVYNFKNESLTKIPGDGNVRLPDFSPDGKKVAYVRDNNMYVLDMTSGKETAISTDGEWNKIINGTMDWVYEEEFGITKGFEWSPDGKYIAYYRMDESKVKEFTLTFYGELYPEEYKYKYPKAGEANSLVDIYVYDVAAGKSVKMDAGKETDQYIPRIYWTYQPGKLVMFRMNRLQNHLDLLLSDASTGASSVLLAEDNKYYVDIFDNTKFLKDGSGFIYTSELNGYNQIYYYGMDGKLKKQLTTGNFDIEEVVGVDEKNKLVYYISFEDGPINKMLYSVSFDGVKKKISSDPGSHSVTFSSDFAYYIDNWSDANTAPKYTIRNNKGKEMVVLEDNAALNSKMTDFGFVKQEFFSFKTSENVELNGWMIKPANMEKGKKYPVFMYMYGGPGVNTVENSYGYFDYAWFQMLAQKGYIVVSVDNRGTGGRGEEFKKCTYMQLGKYEVADQIEAAKYLGSLDYVDKSRIGVFGWSFGGYLSTLCMTKGNEYFKAGIAVAPVTNWRYYDNIYTERFMRTPQENADGYDSNSPINFVKKLKGKYLLVHGTADDNVHVQNSMDLISALVNANREFDMFFYPNKNHSIYGGMTRYHLYNKMTNFILENL</sequence>
<evidence type="ECO:0000256" key="1">
    <source>
        <dbReference type="ARBA" id="ARBA00022670"/>
    </source>
</evidence>
<dbReference type="SUPFAM" id="SSF53474">
    <property type="entry name" value="alpha/beta-Hydrolases"/>
    <property type="match status" value="1"/>
</dbReference>
<evidence type="ECO:0000256" key="3">
    <source>
        <dbReference type="ARBA" id="ARBA00023180"/>
    </source>
</evidence>
<dbReference type="Gene3D" id="2.140.10.30">
    <property type="entry name" value="Dipeptidylpeptidase IV, N-terminal domain"/>
    <property type="match status" value="1"/>
</dbReference>
<gene>
    <name evidence="6" type="primary">dap4_5</name>
    <name evidence="6" type="ORF">SDC9_49917</name>
</gene>
<dbReference type="Gene3D" id="3.40.50.1820">
    <property type="entry name" value="alpha/beta hydrolase"/>
    <property type="match status" value="1"/>
</dbReference>
<dbReference type="GO" id="GO:0008239">
    <property type="term" value="F:dipeptidyl-peptidase activity"/>
    <property type="evidence" value="ECO:0007669"/>
    <property type="project" value="UniProtKB-EC"/>
</dbReference>
<dbReference type="GO" id="GO:0006508">
    <property type="term" value="P:proteolysis"/>
    <property type="evidence" value="ECO:0007669"/>
    <property type="project" value="UniProtKB-KW"/>
</dbReference>
<dbReference type="InterPro" id="IPR001375">
    <property type="entry name" value="Peptidase_S9_cat"/>
</dbReference>
<reference evidence="6" key="1">
    <citation type="submission" date="2019-08" db="EMBL/GenBank/DDBJ databases">
        <authorList>
            <person name="Kucharzyk K."/>
            <person name="Murdoch R.W."/>
            <person name="Higgins S."/>
            <person name="Loffler F."/>
        </authorList>
    </citation>
    <scope>NUCLEOTIDE SEQUENCE</scope>
</reference>
<dbReference type="InterPro" id="IPR002471">
    <property type="entry name" value="Pept_S9_AS"/>
</dbReference>
<evidence type="ECO:0000256" key="2">
    <source>
        <dbReference type="ARBA" id="ARBA00022801"/>
    </source>
</evidence>
<dbReference type="SUPFAM" id="SSF82171">
    <property type="entry name" value="DPP6 N-terminal domain-like"/>
    <property type="match status" value="1"/>
</dbReference>
<dbReference type="PANTHER" id="PTHR11731:SF193">
    <property type="entry name" value="DIPEPTIDYL PEPTIDASE 9"/>
    <property type="match status" value="1"/>
</dbReference>
<evidence type="ECO:0000259" key="4">
    <source>
        <dbReference type="Pfam" id="PF00326"/>
    </source>
</evidence>
<keyword evidence="3" id="KW-0325">Glycoprotein</keyword>
<keyword evidence="1" id="KW-0645">Protease</keyword>
<dbReference type="PANTHER" id="PTHR11731">
    <property type="entry name" value="PROTEASE FAMILY S9B,C DIPEPTIDYL-PEPTIDASE IV-RELATED"/>
    <property type="match status" value="1"/>
</dbReference>
<evidence type="ECO:0000259" key="5">
    <source>
        <dbReference type="Pfam" id="PF00930"/>
    </source>
</evidence>
<dbReference type="InterPro" id="IPR029058">
    <property type="entry name" value="AB_hydrolase_fold"/>
</dbReference>
<organism evidence="6">
    <name type="scientific">bioreactor metagenome</name>
    <dbReference type="NCBI Taxonomy" id="1076179"/>
    <lineage>
        <taxon>unclassified sequences</taxon>
        <taxon>metagenomes</taxon>
        <taxon>ecological metagenomes</taxon>
    </lineage>
</organism>
<feature type="domain" description="Peptidase S9 prolyl oligopeptidase catalytic" evidence="4">
    <location>
        <begin position="525"/>
        <end position="721"/>
    </location>
</feature>
<dbReference type="GO" id="GO:0004252">
    <property type="term" value="F:serine-type endopeptidase activity"/>
    <property type="evidence" value="ECO:0007669"/>
    <property type="project" value="InterPro"/>
</dbReference>
<protein>
    <submittedName>
        <fullName evidence="6">Dipeptidyl aminopeptidase 4</fullName>
        <ecNumber evidence="6">3.4.14.5</ecNumber>
    </submittedName>
</protein>
<comment type="caution">
    <text evidence="6">The sequence shown here is derived from an EMBL/GenBank/DDBJ whole genome shotgun (WGS) entry which is preliminary data.</text>
</comment>
<dbReference type="InterPro" id="IPR050278">
    <property type="entry name" value="Serine_Prot_S9B/DPPIV"/>
</dbReference>
<dbReference type="EMBL" id="VSSQ01000970">
    <property type="protein sequence ID" value="MPM03650.1"/>
    <property type="molecule type" value="Genomic_DNA"/>
</dbReference>
<accession>A0A644WIT3</accession>
<dbReference type="Pfam" id="PF00930">
    <property type="entry name" value="DPPIV_N"/>
    <property type="match status" value="1"/>
</dbReference>
<dbReference type="PROSITE" id="PS00708">
    <property type="entry name" value="PRO_ENDOPEP_SER"/>
    <property type="match status" value="1"/>
</dbReference>
<keyword evidence="6" id="KW-0031">Aminopeptidase</keyword>
<keyword evidence="2 6" id="KW-0378">Hydrolase</keyword>
<name>A0A644WIT3_9ZZZZ</name>
<dbReference type="FunFam" id="3.40.50.1820:FF:000003">
    <property type="entry name" value="Dipeptidyl peptidase 4"/>
    <property type="match status" value="1"/>
</dbReference>
<dbReference type="AlphaFoldDB" id="A0A644WIT3"/>
<dbReference type="EC" id="3.4.14.5" evidence="6"/>